<dbReference type="EMBL" id="MFVU01000004">
    <property type="protein sequence ID" value="OGJ02395.1"/>
    <property type="molecule type" value="Genomic_DNA"/>
</dbReference>
<evidence type="ECO:0000313" key="2">
    <source>
        <dbReference type="Proteomes" id="UP000178645"/>
    </source>
</evidence>
<dbReference type="AlphaFoldDB" id="A0A1F6Y7S9"/>
<dbReference type="Proteomes" id="UP000178645">
    <property type="component" value="Unassembled WGS sequence"/>
</dbReference>
<comment type="caution">
    <text evidence="1">The sequence shown here is derived from an EMBL/GenBank/DDBJ whole genome shotgun (WGS) entry which is preliminary data.</text>
</comment>
<gene>
    <name evidence="1" type="ORF">A3G53_00350</name>
</gene>
<sequence length="585" mass="69499">MEYKSKNVACQNCKKNFTIAPDDFGFYEKIAVPPPTWCPDCRLQRRLAFRNERTLYKRPCQLCGKDTVSRFDPDKGIVNYCGECWWGDKWDPTDYGQDYDFSKPFFEQWGELLRKVPQFNLITLYNTLVNTNFTNMNHYLKNCYYIFNSDYDERCMYGEEMEHCTDCVDVTMAETTELAYESLNCVKCYQIYYSVDCESSHDIWFSKNLVGCSNCFGCVNLRGQQYCIFNEKYNREDYLKKLEEFDLESYAAVQQIKEEAKKFWLKFPNKYMHGVQNLESSGDYVFNSKYTKNSFIVTGAEHCKYCMWLIVKNNKDCYDFTQFGENNELVYESLCSGKNTYDIIGGINSIEGRQMRYAAYCYNNNSNLFGCISLRNQSYCILNKKYTKEEYEELLPRVVKHMNDMPYVDKKGRTYVFGDFYPTEIAQFDYNETSAQEFFPLTKEEALARGYSWKEEKDRNYKITIEPKKIPDNIKDAREDILKEIIGCEHEGKCKEQCTTAFRITETEYKFYKSKNIPLPHLCPNCRHYQRVLNRNPNKFWHRNCMCDKKHSNHQGKCDIEFETSYAPERPEIVYCEKCYQAEVY</sequence>
<evidence type="ECO:0000313" key="1">
    <source>
        <dbReference type="EMBL" id="OGJ02395.1"/>
    </source>
</evidence>
<name>A0A1F6Y7S9_9BACT</name>
<evidence type="ECO:0008006" key="3">
    <source>
        <dbReference type="Google" id="ProtNLM"/>
    </source>
</evidence>
<protein>
    <recommendedName>
        <fullName evidence="3">Zinc-binding domain-containing protein</fullName>
    </recommendedName>
</protein>
<accession>A0A1F6Y7S9</accession>
<organism evidence="1 2">
    <name type="scientific">Candidatus Nomurabacteria bacterium RIFCSPLOWO2_12_FULL_44_11</name>
    <dbReference type="NCBI Taxonomy" id="1801796"/>
    <lineage>
        <taxon>Bacteria</taxon>
        <taxon>Candidatus Nomuraibacteriota</taxon>
    </lineage>
</organism>
<reference evidence="1 2" key="1">
    <citation type="journal article" date="2016" name="Nat. Commun.">
        <title>Thousands of microbial genomes shed light on interconnected biogeochemical processes in an aquifer system.</title>
        <authorList>
            <person name="Anantharaman K."/>
            <person name="Brown C.T."/>
            <person name="Hug L.A."/>
            <person name="Sharon I."/>
            <person name="Castelle C.J."/>
            <person name="Probst A.J."/>
            <person name="Thomas B.C."/>
            <person name="Singh A."/>
            <person name="Wilkins M.J."/>
            <person name="Karaoz U."/>
            <person name="Brodie E.L."/>
            <person name="Williams K.H."/>
            <person name="Hubbard S.S."/>
            <person name="Banfield J.F."/>
        </authorList>
    </citation>
    <scope>NUCLEOTIDE SEQUENCE [LARGE SCALE GENOMIC DNA]</scope>
</reference>
<proteinExistence type="predicted"/>